<evidence type="ECO:0000256" key="1">
    <source>
        <dbReference type="ARBA" id="ARBA00004141"/>
    </source>
</evidence>
<dbReference type="EMBL" id="FWXR01000013">
    <property type="protein sequence ID" value="SMC94148.1"/>
    <property type="molecule type" value="Genomic_DNA"/>
</dbReference>
<dbReference type="InterPro" id="IPR000620">
    <property type="entry name" value="EamA_dom"/>
</dbReference>
<proteinExistence type="inferred from homology"/>
<dbReference type="GO" id="GO:0016020">
    <property type="term" value="C:membrane"/>
    <property type="evidence" value="ECO:0007669"/>
    <property type="project" value="UniProtKB-SubCell"/>
</dbReference>
<feature type="transmembrane region" description="Helical" evidence="6">
    <location>
        <begin position="179"/>
        <end position="197"/>
    </location>
</feature>
<comment type="similarity">
    <text evidence="2">Belongs to the EamA transporter family.</text>
</comment>
<organism evidence="8 9">
    <name type="scientific">Fulvimarina manganoxydans</name>
    <dbReference type="NCBI Taxonomy" id="937218"/>
    <lineage>
        <taxon>Bacteria</taxon>
        <taxon>Pseudomonadati</taxon>
        <taxon>Pseudomonadota</taxon>
        <taxon>Alphaproteobacteria</taxon>
        <taxon>Hyphomicrobiales</taxon>
        <taxon>Aurantimonadaceae</taxon>
        <taxon>Fulvimarina</taxon>
    </lineage>
</organism>
<comment type="subcellular location">
    <subcellularLocation>
        <location evidence="1">Membrane</location>
        <topology evidence="1">Multi-pass membrane protein</topology>
    </subcellularLocation>
</comment>
<evidence type="ECO:0000256" key="5">
    <source>
        <dbReference type="ARBA" id="ARBA00023136"/>
    </source>
</evidence>
<dbReference type="InterPro" id="IPR037185">
    <property type="entry name" value="EmrE-like"/>
</dbReference>
<keyword evidence="3 6" id="KW-0812">Transmembrane</keyword>
<feature type="transmembrane region" description="Helical" evidence="6">
    <location>
        <begin position="64"/>
        <end position="85"/>
    </location>
</feature>
<feature type="transmembrane region" description="Helical" evidence="6">
    <location>
        <begin position="148"/>
        <end position="167"/>
    </location>
</feature>
<gene>
    <name evidence="8" type="ORF">SAMN06297251_113110</name>
</gene>
<evidence type="ECO:0000259" key="7">
    <source>
        <dbReference type="Pfam" id="PF00892"/>
    </source>
</evidence>
<evidence type="ECO:0000313" key="9">
    <source>
        <dbReference type="Proteomes" id="UP000192656"/>
    </source>
</evidence>
<evidence type="ECO:0000313" key="8">
    <source>
        <dbReference type="EMBL" id="SMC94148.1"/>
    </source>
</evidence>
<accession>A0A1W2DAV5</accession>
<feature type="transmembrane region" description="Helical" evidence="6">
    <location>
        <begin position="234"/>
        <end position="253"/>
    </location>
</feature>
<dbReference type="STRING" id="937218.SAMN06297251_113110"/>
<dbReference type="PANTHER" id="PTHR32322">
    <property type="entry name" value="INNER MEMBRANE TRANSPORTER"/>
    <property type="match status" value="1"/>
</dbReference>
<feature type="transmembrane region" description="Helical" evidence="6">
    <location>
        <begin position="209"/>
        <end position="228"/>
    </location>
</feature>
<feature type="transmembrane region" description="Helical" evidence="6">
    <location>
        <begin position="117"/>
        <end position="136"/>
    </location>
</feature>
<dbReference type="Proteomes" id="UP000192656">
    <property type="component" value="Unassembled WGS sequence"/>
</dbReference>
<feature type="domain" description="EamA" evidence="7">
    <location>
        <begin position="117"/>
        <end position="251"/>
    </location>
</feature>
<evidence type="ECO:0000256" key="3">
    <source>
        <dbReference type="ARBA" id="ARBA00022692"/>
    </source>
</evidence>
<dbReference type="Pfam" id="PF00892">
    <property type="entry name" value="EamA"/>
    <property type="match status" value="2"/>
</dbReference>
<keyword evidence="5 6" id="KW-0472">Membrane</keyword>
<sequence>MLPDGYPLTDACLRALPAGLLLMAVTRRVPPLDWIGKLLVLGALNFAIFWAALFVSAYRLPGGLAATLGAVQPLIVLLFAHAALGSPLTRRGLAAATAGIGGVGLLVLGPRAELDPIGVAAALCGALSMACGVVLTRKWQPPVSTLTFCAWQLTAGGLLLLPAALLAEPALPQLTAVNMAGFVWLGLIGAALTYFLWFRGIERLGPSAVTGFGFLSPLTAVLLGWLVLGESLTGPQLVGAVVVVTCVVIASRAGPQQGRATSRTGYRA</sequence>
<dbReference type="InterPro" id="IPR050638">
    <property type="entry name" value="AA-Vitamin_Transporters"/>
</dbReference>
<dbReference type="PANTHER" id="PTHR32322:SF2">
    <property type="entry name" value="EAMA DOMAIN-CONTAINING PROTEIN"/>
    <property type="match status" value="1"/>
</dbReference>
<dbReference type="AlphaFoldDB" id="A0A1W2DAV5"/>
<feature type="transmembrane region" description="Helical" evidence="6">
    <location>
        <begin position="38"/>
        <end position="58"/>
    </location>
</feature>
<evidence type="ECO:0000256" key="4">
    <source>
        <dbReference type="ARBA" id="ARBA00022989"/>
    </source>
</evidence>
<dbReference type="SUPFAM" id="SSF103481">
    <property type="entry name" value="Multidrug resistance efflux transporter EmrE"/>
    <property type="match status" value="2"/>
</dbReference>
<protein>
    <submittedName>
        <fullName evidence="8">Probable blue pigment (Indigoidine) exporter</fullName>
    </submittedName>
</protein>
<evidence type="ECO:0000256" key="2">
    <source>
        <dbReference type="ARBA" id="ARBA00007362"/>
    </source>
</evidence>
<keyword evidence="4 6" id="KW-1133">Transmembrane helix</keyword>
<reference evidence="8 9" key="1">
    <citation type="submission" date="2017-04" db="EMBL/GenBank/DDBJ databases">
        <authorList>
            <person name="Afonso C.L."/>
            <person name="Miller P.J."/>
            <person name="Scott M.A."/>
            <person name="Spackman E."/>
            <person name="Goraichik I."/>
            <person name="Dimitrov K.M."/>
            <person name="Suarez D.L."/>
            <person name="Swayne D.E."/>
        </authorList>
    </citation>
    <scope>NUCLEOTIDE SEQUENCE [LARGE SCALE GENOMIC DNA]</scope>
    <source>
        <strain evidence="8 9">CGMCC 1.10972</strain>
    </source>
</reference>
<evidence type="ECO:0000256" key="6">
    <source>
        <dbReference type="SAM" id="Phobius"/>
    </source>
</evidence>
<feature type="domain" description="EamA" evidence="7">
    <location>
        <begin position="7"/>
        <end position="107"/>
    </location>
</feature>
<keyword evidence="9" id="KW-1185">Reference proteome</keyword>
<feature type="transmembrane region" description="Helical" evidence="6">
    <location>
        <begin position="92"/>
        <end position="111"/>
    </location>
</feature>
<dbReference type="Gene3D" id="1.10.3730.20">
    <property type="match status" value="1"/>
</dbReference>
<name>A0A1W2DAV5_9HYPH</name>